<dbReference type="EMBL" id="JXXR01000004">
    <property type="protein sequence ID" value="KJY76139.1"/>
    <property type="molecule type" value="Genomic_DNA"/>
</dbReference>
<reference evidence="3" key="2">
    <citation type="journal article" date="2015" name="BMC Genomics">
        <title>Genome mining reveals unlocked bioactive potential of marine Gram-negative bacteria.</title>
        <authorList>
            <person name="Machado H."/>
            <person name="Sonnenschein E.C."/>
            <person name="Melchiorsen J."/>
            <person name="Gram L."/>
        </authorList>
    </citation>
    <scope>NUCLEOTIDE SEQUENCE</scope>
    <source>
        <strain evidence="3">S2052</strain>
    </source>
</reference>
<gene>
    <name evidence="2" type="ORF">IX92_04295</name>
    <name evidence="3" type="ORF">TW71_06095</name>
</gene>
<dbReference type="RefSeq" id="WP_043007359.1">
    <property type="nucleotide sequence ID" value="NZ_CP009617.1"/>
</dbReference>
<dbReference type="KEGG" id="vcy:IX92_04295"/>
<evidence type="ECO:0000313" key="3">
    <source>
        <dbReference type="EMBL" id="KJY76139.1"/>
    </source>
</evidence>
<evidence type="ECO:0000313" key="4">
    <source>
        <dbReference type="Proteomes" id="UP000030081"/>
    </source>
</evidence>
<name>A0A7Y3Z1H5_9VIBR</name>
<reference evidence="2 4" key="1">
    <citation type="submission" date="2014-10" db="EMBL/GenBank/DDBJ databases">
        <title>The Complete Genome Sequence for the Shellfish Pathogen Vibrio coralliilyticus RE98 Isolated from a Shellfish Hatchery.</title>
        <authorList>
            <person name="Richards G.P."/>
            <person name="Bono J.L."/>
            <person name="Watson M.A."/>
            <person name="Needleman D.S."/>
        </authorList>
    </citation>
    <scope>NUCLEOTIDE SEQUENCE [LARGE SCALE GENOMIC DNA]</scope>
    <source>
        <strain evidence="2 4">RE98</strain>
    </source>
</reference>
<dbReference type="SUPFAM" id="SSF103515">
    <property type="entry name" value="Autotransporter"/>
    <property type="match status" value="1"/>
</dbReference>
<dbReference type="EMBL" id="CP009617">
    <property type="protein sequence ID" value="AIW18309.1"/>
    <property type="molecule type" value="Genomic_DNA"/>
</dbReference>
<evidence type="ECO:0000256" key="1">
    <source>
        <dbReference type="SAM" id="SignalP"/>
    </source>
</evidence>
<dbReference type="AlphaFoldDB" id="A0A7Y3Z1H5"/>
<proteinExistence type="predicted"/>
<evidence type="ECO:0008006" key="5">
    <source>
        <dbReference type="Google" id="ProtNLM"/>
    </source>
</evidence>
<dbReference type="GeneID" id="93942731"/>
<sequence>MKKSTLVKGLLGVAAVAGSASVIAESSEFMDLSVGMAVDQDLSAVIELDNQYRFTVGNDGAAFDYILARGEFGQDVPFTWYVGAGAWSEWDHKEFGARVPLGLNWNFSEGWNMYGQIQPELDMYSGPELQIGGALGVKYTF</sequence>
<feature type="signal peptide" evidence="1">
    <location>
        <begin position="1"/>
        <end position="24"/>
    </location>
</feature>
<feature type="chain" id="PRO_5044662294" description="Outer membrane protein beta-barrel domain-containing protein" evidence="1">
    <location>
        <begin position="25"/>
        <end position="141"/>
    </location>
</feature>
<dbReference type="InterPro" id="IPR036709">
    <property type="entry name" value="Autotransporte_beta_dom_sf"/>
</dbReference>
<evidence type="ECO:0000313" key="2">
    <source>
        <dbReference type="EMBL" id="AIW18309.1"/>
    </source>
</evidence>
<accession>A0A7Y3Z1H5</accession>
<dbReference type="Proteomes" id="UP000030081">
    <property type="component" value="Chromosome 1"/>
</dbReference>
<protein>
    <recommendedName>
        <fullName evidence="5">Outer membrane protein beta-barrel domain-containing protein</fullName>
    </recommendedName>
</protein>
<keyword evidence="4" id="KW-1185">Reference proteome</keyword>
<keyword evidence="1" id="KW-0732">Signal</keyword>
<organism evidence="3">
    <name type="scientific">Vibrio coralliilyticus</name>
    <dbReference type="NCBI Taxonomy" id="190893"/>
    <lineage>
        <taxon>Bacteria</taxon>
        <taxon>Pseudomonadati</taxon>
        <taxon>Pseudomonadota</taxon>
        <taxon>Gammaproteobacteria</taxon>
        <taxon>Vibrionales</taxon>
        <taxon>Vibrionaceae</taxon>
        <taxon>Vibrio</taxon>
    </lineage>
</organism>